<comment type="caution">
    <text evidence="2">The sequence shown here is derived from an EMBL/GenBank/DDBJ whole genome shotgun (WGS) entry which is preliminary data.</text>
</comment>
<evidence type="ECO:0000259" key="1">
    <source>
        <dbReference type="SMART" id="SM00065"/>
    </source>
</evidence>
<protein>
    <submittedName>
        <fullName evidence="2">Pyridoxamine 5'-phosphate oxidase</fullName>
    </submittedName>
</protein>
<reference evidence="2 3" key="1">
    <citation type="submission" date="2018-07" db="EMBL/GenBank/DDBJ databases">
        <title>Genomic Encyclopedia of Type Strains, Phase IV (KMG-IV): sequencing the most valuable type-strain genomes for metagenomic binning, comparative biology and taxonomic classification.</title>
        <authorList>
            <person name="Goeker M."/>
        </authorList>
    </citation>
    <scope>NUCLEOTIDE SEQUENCE [LARGE SCALE GENOMIC DNA]</scope>
    <source>
        <strain evidence="2 3">DSM 26407</strain>
    </source>
</reference>
<keyword evidence="3" id="KW-1185">Reference proteome</keyword>
<dbReference type="EMBL" id="QPJY01000003">
    <property type="protein sequence ID" value="RCX31181.1"/>
    <property type="molecule type" value="Genomic_DNA"/>
</dbReference>
<dbReference type="InterPro" id="IPR003018">
    <property type="entry name" value="GAF"/>
</dbReference>
<gene>
    <name evidence="2" type="ORF">DFQ59_103145</name>
</gene>
<name>A0A369CCB0_9GAMM</name>
<sequence>MSLTLDAIRGCLEGVIPAVIATSAPGGEPNVAYLSQVHYVDGGHVALSFQFFSKTRENILANPRAVVQVVDPDTAAHYRLTLHYLRTETAGPLFEHMKAKLAGIASHTGMGKVFRLLGADIYRVESIEAVGGGQPSCAQPVRSRLPSLRTCSRELAACTDLDGLLEALLAGLEREFEIRHAMVLMADPVRGRLYTVASRGYPASGIGSEIPLGAGIIGVAARERTPIRIMYPAGPYTYSRALRETLLQQEPEADFETEIPFPGLPAPQSQLAVPILLGGAVLGVLYVESGRERRFSYEDEDALATLADHLALALRLLQETTEEPAAPGPAAPAGADRRGQAVVIRHYPANHSVFIDADYLIKGVAGAIFWRLLTHFTGEHRTEFSNRELRLDPAIGLPDISDNLEARLVLLQKRLREHCDFLRIEKTGRGRFRLRVDRPIRLEESG</sequence>
<dbReference type="Proteomes" id="UP000252707">
    <property type="component" value="Unassembled WGS sequence"/>
</dbReference>
<dbReference type="SUPFAM" id="SSF55781">
    <property type="entry name" value="GAF domain-like"/>
    <property type="match status" value="1"/>
</dbReference>
<evidence type="ECO:0000313" key="2">
    <source>
        <dbReference type="EMBL" id="RCX31181.1"/>
    </source>
</evidence>
<dbReference type="InterPro" id="IPR012349">
    <property type="entry name" value="Split_barrel_FMN-bd"/>
</dbReference>
<feature type="domain" description="GAF" evidence="1">
    <location>
        <begin position="160"/>
        <end position="324"/>
    </location>
</feature>
<dbReference type="Pfam" id="PF13185">
    <property type="entry name" value="GAF_2"/>
    <property type="match status" value="1"/>
</dbReference>
<dbReference type="PANTHER" id="PTHR40660:SF1">
    <property type="entry name" value="5'-PHOSPHATE OXIDASE PUTATIVE DOMAIN-CONTAINING PROTEIN-RELATED"/>
    <property type="match status" value="1"/>
</dbReference>
<dbReference type="OrthoDB" id="1494384at2"/>
<evidence type="ECO:0000313" key="3">
    <source>
        <dbReference type="Proteomes" id="UP000252707"/>
    </source>
</evidence>
<proteinExistence type="predicted"/>
<dbReference type="InterPro" id="IPR029016">
    <property type="entry name" value="GAF-like_dom_sf"/>
</dbReference>
<dbReference type="SMART" id="SM00065">
    <property type="entry name" value="GAF"/>
    <property type="match status" value="1"/>
</dbReference>
<dbReference type="Gene3D" id="2.30.110.10">
    <property type="entry name" value="Electron Transport, Fmn-binding Protein, Chain A"/>
    <property type="match status" value="1"/>
</dbReference>
<dbReference type="AlphaFoldDB" id="A0A369CCB0"/>
<dbReference type="SUPFAM" id="SSF50475">
    <property type="entry name" value="FMN-binding split barrel"/>
    <property type="match status" value="1"/>
</dbReference>
<dbReference type="InterPro" id="IPR011576">
    <property type="entry name" value="Pyridox_Oxase_N"/>
</dbReference>
<organism evidence="2 3">
    <name type="scientific">Thioalbus denitrificans</name>
    <dbReference type="NCBI Taxonomy" id="547122"/>
    <lineage>
        <taxon>Bacteria</taxon>
        <taxon>Pseudomonadati</taxon>
        <taxon>Pseudomonadota</taxon>
        <taxon>Gammaproteobacteria</taxon>
        <taxon>Chromatiales</taxon>
        <taxon>Ectothiorhodospiraceae</taxon>
        <taxon>Thioalbus</taxon>
    </lineage>
</organism>
<dbReference type="Pfam" id="PF01243">
    <property type="entry name" value="PNPOx_N"/>
    <property type="match status" value="1"/>
</dbReference>
<accession>A0A369CCB0</accession>
<dbReference type="PANTHER" id="PTHR40660">
    <property type="entry name" value="5'-PHOSPHATE OXIDASE PUTATIVE DOMAIN-CONTAINING PROTEIN-RELATED"/>
    <property type="match status" value="1"/>
</dbReference>
<dbReference type="Gene3D" id="3.30.450.40">
    <property type="match status" value="1"/>
</dbReference>
<dbReference type="RefSeq" id="WP_114279364.1">
    <property type="nucleotide sequence ID" value="NZ_QPJY01000003.1"/>
</dbReference>